<accession>A0ABS6D243</accession>
<dbReference type="RefSeq" id="WP_216240711.1">
    <property type="nucleotide sequence ID" value="NZ_JABACJ020000005.1"/>
</dbReference>
<dbReference type="InterPro" id="IPR025669">
    <property type="entry name" value="AAA_dom"/>
</dbReference>
<dbReference type="CDD" id="cd02042">
    <property type="entry name" value="ParAB_family"/>
    <property type="match status" value="1"/>
</dbReference>
<dbReference type="PANTHER" id="PTHR13696:SF52">
    <property type="entry name" value="PARA FAMILY PROTEIN CT_582"/>
    <property type="match status" value="1"/>
</dbReference>
<comment type="caution">
    <text evidence="2">The sequence shown here is derived from an EMBL/GenBank/DDBJ whole genome shotgun (WGS) entry which is preliminary data.</text>
</comment>
<dbReference type="Proteomes" id="UP000723714">
    <property type="component" value="Unassembled WGS sequence"/>
</dbReference>
<gene>
    <name evidence="2" type="ORF">HGO97_007595</name>
</gene>
<keyword evidence="3" id="KW-1185">Reference proteome</keyword>
<evidence type="ECO:0000259" key="1">
    <source>
        <dbReference type="Pfam" id="PF13614"/>
    </source>
</evidence>
<name>A0ABS6D243_9FIRM</name>
<protein>
    <submittedName>
        <fullName evidence="2">ParA family protein</fullName>
    </submittedName>
</protein>
<evidence type="ECO:0000313" key="2">
    <source>
        <dbReference type="EMBL" id="MBU3875672.1"/>
    </source>
</evidence>
<organism evidence="2 3">
    <name type="scientific">Faecalicatena faecalis</name>
    <dbReference type="NCBI Taxonomy" id="2726362"/>
    <lineage>
        <taxon>Bacteria</taxon>
        <taxon>Bacillati</taxon>
        <taxon>Bacillota</taxon>
        <taxon>Clostridia</taxon>
        <taxon>Lachnospirales</taxon>
        <taxon>Lachnospiraceae</taxon>
        <taxon>Faecalicatena</taxon>
    </lineage>
</organism>
<feature type="domain" description="AAA" evidence="1">
    <location>
        <begin position="1"/>
        <end position="173"/>
    </location>
</feature>
<dbReference type="InterPro" id="IPR050678">
    <property type="entry name" value="DNA_Partitioning_ATPase"/>
</dbReference>
<sequence length="248" mass="27712">MKTISVINLKGGVGKTTTAINMAALLANRWGKRVLLIDNDKQGNTSQFFGKYIKDATCGAARILEGGDPAIWVTDQGLDVINANMTLETAENELLKSNDRQDNRMKMFLQKKMQEYDFCIIDNPPAVGMCVINALCASDEVIVPVKLDNWALDGTEMITETIGQLKALNKDLKKISVLITDFIKTPESEAAEEWLRENCSAEVFKTKIRFSKKVDSATYYKQPLDGYSLMCAAAVDYRKMIKEYLGKE</sequence>
<dbReference type="PANTHER" id="PTHR13696">
    <property type="entry name" value="P-LOOP CONTAINING NUCLEOSIDE TRIPHOSPHATE HYDROLASE"/>
    <property type="match status" value="1"/>
</dbReference>
<proteinExistence type="predicted"/>
<dbReference type="Pfam" id="PF13614">
    <property type="entry name" value="AAA_31"/>
    <property type="match status" value="1"/>
</dbReference>
<dbReference type="EMBL" id="JABACJ020000005">
    <property type="protein sequence ID" value="MBU3875672.1"/>
    <property type="molecule type" value="Genomic_DNA"/>
</dbReference>
<reference evidence="2 3" key="1">
    <citation type="submission" date="2021-06" db="EMBL/GenBank/DDBJ databases">
        <title>Faecalicatena sp. nov. isolated from porcine feces.</title>
        <authorList>
            <person name="Oh B.S."/>
            <person name="Lee J.H."/>
        </authorList>
    </citation>
    <scope>NUCLEOTIDE SEQUENCE [LARGE SCALE GENOMIC DNA]</scope>
    <source>
        <strain evidence="2 3">AGMB00832</strain>
    </source>
</reference>
<evidence type="ECO:0000313" key="3">
    <source>
        <dbReference type="Proteomes" id="UP000723714"/>
    </source>
</evidence>